<sequence>MRAGSVIGACSLVLLSAGIARAQIIPELLSTTVGTDFLGLTRMSNGVHCHNRLGNIYFKQPGFGEPSRPCVNGSVNSGNSRDAGNAIIHGHPNRSGILSAHNGSGNSGNFVGGASQGSNNAIQRGVGGRHH</sequence>
<keyword evidence="2" id="KW-0732">Signal</keyword>
<dbReference type="EMBL" id="CP017157">
    <property type="protein sequence ID" value="AOP47455.1"/>
    <property type="molecule type" value="Genomic_DNA"/>
</dbReference>
<reference evidence="3 4" key="1">
    <citation type="submission" date="2016-09" db="EMBL/GenBank/DDBJ databases">
        <title>Complete genome sequencing of Streptomyces lydicus 103 and metabolic pathways analysis of antibiotic biosynthesis.</title>
        <authorList>
            <person name="Jia N."/>
            <person name="Ding M.-Z."/>
            <person name="Gao F."/>
            <person name="Yuan Y.-J."/>
        </authorList>
    </citation>
    <scope>NUCLEOTIDE SEQUENCE [LARGE SCALE GENOMIC DNA]</scope>
    <source>
        <strain evidence="3 4">103</strain>
    </source>
</reference>
<keyword evidence="4" id="KW-1185">Reference proteome</keyword>
<proteinExistence type="predicted"/>
<dbReference type="KEGG" id="slc:SL103_15335"/>
<dbReference type="AlphaFoldDB" id="A0A1D7VL10"/>
<evidence type="ECO:0000313" key="4">
    <source>
        <dbReference type="Proteomes" id="UP000094094"/>
    </source>
</evidence>
<gene>
    <name evidence="3" type="ORF">SL103_15335</name>
</gene>
<organism evidence="3 4">
    <name type="scientific">Streptomyces lydicus</name>
    <dbReference type="NCBI Taxonomy" id="47763"/>
    <lineage>
        <taxon>Bacteria</taxon>
        <taxon>Bacillati</taxon>
        <taxon>Actinomycetota</taxon>
        <taxon>Actinomycetes</taxon>
        <taxon>Kitasatosporales</taxon>
        <taxon>Streptomycetaceae</taxon>
        <taxon>Streptomyces</taxon>
    </lineage>
</organism>
<dbReference type="Proteomes" id="UP000094094">
    <property type="component" value="Chromosome"/>
</dbReference>
<evidence type="ECO:0000256" key="1">
    <source>
        <dbReference type="SAM" id="MobiDB-lite"/>
    </source>
</evidence>
<protein>
    <submittedName>
        <fullName evidence="3">Uncharacterized protein</fullName>
    </submittedName>
</protein>
<feature type="region of interest" description="Disordered" evidence="1">
    <location>
        <begin position="82"/>
        <end position="131"/>
    </location>
</feature>
<accession>A0A1D7VL10</accession>
<evidence type="ECO:0000256" key="2">
    <source>
        <dbReference type="SAM" id="SignalP"/>
    </source>
</evidence>
<feature type="chain" id="PRO_5009101023" evidence="2">
    <location>
        <begin position="23"/>
        <end position="131"/>
    </location>
</feature>
<evidence type="ECO:0000313" key="3">
    <source>
        <dbReference type="EMBL" id="AOP47455.1"/>
    </source>
</evidence>
<name>A0A1D7VL10_9ACTN</name>
<feature type="signal peptide" evidence="2">
    <location>
        <begin position="1"/>
        <end position="22"/>
    </location>
</feature>